<dbReference type="InterPro" id="IPR026444">
    <property type="entry name" value="Secre_tail"/>
</dbReference>
<reference evidence="2" key="1">
    <citation type="journal article" date="2020" name="mSystems">
        <title>Genome- and Community-Level Interaction Insights into Carbon Utilization and Element Cycling Functions of Hydrothermarchaeota in Hydrothermal Sediment.</title>
        <authorList>
            <person name="Zhou Z."/>
            <person name="Liu Y."/>
            <person name="Xu W."/>
            <person name="Pan J."/>
            <person name="Luo Z.H."/>
            <person name="Li M."/>
        </authorList>
    </citation>
    <scope>NUCLEOTIDE SEQUENCE [LARGE SCALE GENOMIC DNA]</scope>
    <source>
        <strain evidence="2">HyVt-456</strain>
    </source>
</reference>
<comment type="caution">
    <text evidence="2">The sequence shown here is derived from an EMBL/GenBank/DDBJ whole genome shotgun (WGS) entry which is preliminary data.</text>
</comment>
<name>A0A7V1PUJ0_CALAY</name>
<dbReference type="InterPro" id="IPR013783">
    <property type="entry name" value="Ig-like_fold"/>
</dbReference>
<proteinExistence type="predicted"/>
<organism evidence="2">
    <name type="scientific">Caldithrix abyssi</name>
    <dbReference type="NCBI Taxonomy" id="187145"/>
    <lineage>
        <taxon>Bacteria</taxon>
        <taxon>Pseudomonadati</taxon>
        <taxon>Calditrichota</taxon>
        <taxon>Calditrichia</taxon>
        <taxon>Calditrichales</taxon>
        <taxon>Calditrichaceae</taxon>
        <taxon>Caldithrix</taxon>
    </lineage>
</organism>
<dbReference type="AlphaFoldDB" id="A0A7V1PUJ0"/>
<dbReference type="Proteomes" id="UP000886005">
    <property type="component" value="Unassembled WGS sequence"/>
</dbReference>
<dbReference type="NCBIfam" id="TIGR04183">
    <property type="entry name" value="Por_Secre_tail"/>
    <property type="match status" value="1"/>
</dbReference>
<evidence type="ECO:0000259" key="1">
    <source>
        <dbReference type="Pfam" id="PF13860"/>
    </source>
</evidence>
<dbReference type="Gene3D" id="2.60.40.4070">
    <property type="match status" value="1"/>
</dbReference>
<dbReference type="EMBL" id="DRLD01000188">
    <property type="protein sequence ID" value="HED10392.1"/>
    <property type="molecule type" value="Genomic_DNA"/>
</dbReference>
<dbReference type="InterPro" id="IPR025965">
    <property type="entry name" value="FlgD/Vpr_Ig-like"/>
</dbReference>
<evidence type="ECO:0000313" key="2">
    <source>
        <dbReference type="EMBL" id="HED10392.1"/>
    </source>
</evidence>
<accession>A0A7V1PUJ0</accession>
<feature type="domain" description="FlgD/Vpr Ig-like" evidence="1">
    <location>
        <begin position="317"/>
        <end position="383"/>
    </location>
</feature>
<gene>
    <name evidence="2" type="ORF">ENJ10_06865</name>
</gene>
<dbReference type="Gene3D" id="2.60.40.10">
    <property type="entry name" value="Immunoglobulins"/>
    <property type="match status" value="1"/>
</dbReference>
<protein>
    <submittedName>
        <fullName evidence="2">T9SS type A sorting domain-containing protein</fullName>
    </submittedName>
</protein>
<sequence>MKRLFVLIFFIVVSASGQSFWINEFHYDNIGTDTLEFVEVVVPQGTATNVVTLSLYNGNGGTVYGSHSLSTFTEGVTTDGFTIYYKRIAGIQNGPPDGFALDTNGVVIQFLSYEGVITATDGPANGMTSVDVGVSESNTTTNVGESLQLLGNGSDYSAFTWGGPFPETPGAVNSDGVNDQSLPVELTSFVASAGDGRVTLTWSTASELQNQGFEILRSETADGDYQVLDSYTRNPDLRGAGTSNQSHDYLFIDKYVFNGVTYFYKLVDVDNNGVRTEHGPVSATPHAGITDPGSGAVPDGFALYQNSPNPFNPSTKISFDVPALTSGTAEATLAIYNLLGQKIATLYNGEIEAGYYSVEWNGRNSAGLEMPSGIYIYRLSTTNFVESRRMVLMK</sequence>
<dbReference type="Pfam" id="PF13860">
    <property type="entry name" value="FlgD_ig"/>
    <property type="match status" value="1"/>
</dbReference>